<gene>
    <name evidence="2" type="ORF">Ato02nite_021470</name>
</gene>
<evidence type="ECO:0000313" key="3">
    <source>
        <dbReference type="Proteomes" id="UP000677082"/>
    </source>
</evidence>
<dbReference type="EMBL" id="BOQN01000027">
    <property type="protein sequence ID" value="GIM90354.1"/>
    <property type="molecule type" value="Genomic_DNA"/>
</dbReference>
<keyword evidence="3" id="KW-1185">Reference proteome</keyword>
<evidence type="ECO:0000313" key="2">
    <source>
        <dbReference type="EMBL" id="GIM90354.1"/>
    </source>
</evidence>
<organism evidence="2 3">
    <name type="scientific">Paractinoplanes toevensis</name>
    <dbReference type="NCBI Taxonomy" id="571911"/>
    <lineage>
        <taxon>Bacteria</taxon>
        <taxon>Bacillati</taxon>
        <taxon>Actinomycetota</taxon>
        <taxon>Actinomycetes</taxon>
        <taxon>Micromonosporales</taxon>
        <taxon>Micromonosporaceae</taxon>
        <taxon>Paractinoplanes</taxon>
    </lineage>
</organism>
<sequence>MTRHGYGLYSSGCRCAVCRAAKAVYMREKRRNASLARQAARAEGAVYVAPEITHGLTGFREHGCRCAICKSADKEYKRAANSVIALVPVSADIARGIGAGRRVQALCWLGWSLAEQARRAGLPLAFLSQVAECRPISEQAIQIIALLYRRLSETPAIGVDASQARQEAIERGWVGPLGWDGSDIDDPAAFPITVPQGGPKLLVAWYRTYQLLDGLGLTRREIASVLRSSPNSVRTRRDRARRHPLIRQAAVA</sequence>
<dbReference type="Proteomes" id="UP000677082">
    <property type="component" value="Unassembled WGS sequence"/>
</dbReference>
<protein>
    <submittedName>
        <fullName evidence="2">Uncharacterized protein</fullName>
    </submittedName>
</protein>
<reference evidence="2 3" key="1">
    <citation type="submission" date="2021-03" db="EMBL/GenBank/DDBJ databases">
        <title>Whole genome shotgun sequence of Actinoplanes toevensis NBRC 105298.</title>
        <authorList>
            <person name="Komaki H."/>
            <person name="Tamura T."/>
        </authorList>
    </citation>
    <scope>NUCLEOTIDE SEQUENCE [LARGE SCALE GENOMIC DNA]</scope>
    <source>
        <strain evidence="2 3">NBRC 105298</strain>
    </source>
</reference>
<name>A0A919T6N5_9ACTN</name>
<proteinExistence type="predicted"/>
<feature type="region of interest" description="Disordered" evidence="1">
    <location>
        <begin position="233"/>
        <end position="252"/>
    </location>
</feature>
<feature type="compositionally biased region" description="Basic residues" evidence="1">
    <location>
        <begin position="234"/>
        <end position="245"/>
    </location>
</feature>
<dbReference type="AlphaFoldDB" id="A0A919T6N5"/>
<accession>A0A919T6N5</accession>
<evidence type="ECO:0000256" key="1">
    <source>
        <dbReference type="SAM" id="MobiDB-lite"/>
    </source>
</evidence>
<comment type="caution">
    <text evidence="2">The sequence shown here is derived from an EMBL/GenBank/DDBJ whole genome shotgun (WGS) entry which is preliminary data.</text>
</comment>